<keyword evidence="2" id="KW-1003">Cell membrane</keyword>
<keyword evidence="7 8" id="KW-0472">Membrane</keyword>
<evidence type="ECO:0000256" key="6">
    <source>
        <dbReference type="ARBA" id="ARBA00022989"/>
    </source>
</evidence>
<feature type="transmembrane region" description="Helical" evidence="8">
    <location>
        <begin position="181"/>
        <end position="198"/>
    </location>
</feature>
<feature type="transmembrane region" description="Helical" evidence="8">
    <location>
        <begin position="86"/>
        <end position="107"/>
    </location>
</feature>
<protein>
    <submittedName>
        <fullName evidence="10">Glycosyltransferase family 39 protein</fullName>
    </submittedName>
</protein>
<feature type="transmembrane region" description="Helical" evidence="8">
    <location>
        <begin position="284"/>
        <end position="301"/>
    </location>
</feature>
<feature type="transmembrane region" description="Helical" evidence="8">
    <location>
        <begin position="247"/>
        <end position="272"/>
    </location>
</feature>
<feature type="domain" description="Glycosyltransferase RgtA/B/C/D-like" evidence="9">
    <location>
        <begin position="65"/>
        <end position="225"/>
    </location>
</feature>
<feature type="transmembrane region" description="Helical" evidence="8">
    <location>
        <begin position="20"/>
        <end position="42"/>
    </location>
</feature>
<feature type="transmembrane region" description="Helical" evidence="8">
    <location>
        <begin position="334"/>
        <end position="353"/>
    </location>
</feature>
<evidence type="ECO:0000259" key="9">
    <source>
        <dbReference type="Pfam" id="PF13231"/>
    </source>
</evidence>
<evidence type="ECO:0000313" key="10">
    <source>
        <dbReference type="EMBL" id="WTY34708.1"/>
    </source>
</evidence>
<evidence type="ECO:0000256" key="8">
    <source>
        <dbReference type="SAM" id="Phobius"/>
    </source>
</evidence>
<dbReference type="InterPro" id="IPR050297">
    <property type="entry name" value="LipidA_mod_glycosyltrf_83"/>
</dbReference>
<keyword evidence="5 8" id="KW-0812">Transmembrane</keyword>
<evidence type="ECO:0000256" key="1">
    <source>
        <dbReference type="ARBA" id="ARBA00004651"/>
    </source>
</evidence>
<dbReference type="Proteomes" id="UP001621418">
    <property type="component" value="Chromosome"/>
</dbReference>
<evidence type="ECO:0000256" key="4">
    <source>
        <dbReference type="ARBA" id="ARBA00022679"/>
    </source>
</evidence>
<accession>A0ABZ1N4C2</accession>
<name>A0ABZ1N4C2_9NOCA</name>
<evidence type="ECO:0000256" key="5">
    <source>
        <dbReference type="ARBA" id="ARBA00022692"/>
    </source>
</evidence>
<keyword evidence="3" id="KW-0328">Glycosyltransferase</keyword>
<evidence type="ECO:0000256" key="7">
    <source>
        <dbReference type="ARBA" id="ARBA00023136"/>
    </source>
</evidence>
<reference evidence="10 11" key="1">
    <citation type="submission" date="2022-10" db="EMBL/GenBank/DDBJ databases">
        <title>The complete genomes of actinobacterial strains from the NBC collection.</title>
        <authorList>
            <person name="Joergensen T.S."/>
            <person name="Alvarez Arevalo M."/>
            <person name="Sterndorff E.B."/>
            <person name="Faurdal D."/>
            <person name="Vuksanovic O."/>
            <person name="Mourched A.-S."/>
            <person name="Charusanti P."/>
            <person name="Shaw S."/>
            <person name="Blin K."/>
            <person name="Weber T."/>
        </authorList>
    </citation>
    <scope>NUCLEOTIDE SEQUENCE [LARGE SCALE GENOMIC DNA]</scope>
    <source>
        <strain evidence="10 11">NBC_01413</strain>
    </source>
</reference>
<sequence length="501" mass="53472">MTTTTESTEPGATREVPPFAVLGVGAIAVVAAIGLFAVLGQYGYFGDELYFLAAGGHHLAVSYADQGPLLPLIAALMDSIAPGSLVALRVPALLVTVAGIVLAAAIAREFGGGRGAQLISAAAYATSPFLFVQGSQLSTNAIDGPLWVLITWLLVRWVRTRADVLLIMAGVVTAIDMQVKWLIPFFWICVGISVLVYGPRDLLRRPALWVGAAITTVAMVPSLLWQAANGWPQLEMGAVVSAEQEAIGGRLAFVPLALLAAGLLGAILLVYGTVRLFRAESLRPYRFFGLVVVLLVVAFVATGGRSYYAVGIYPVAMAAGAVGLVEARVTWQRIAAVPVIGLSVVLAALSLPWQPESSIPPSTGGVDLLLHGKFGWSDLAASTDLAYRALPEDERARVVIVAQSYWQAGALDTYRQQYGWPAVYSPSRGYGYLGTPPDSATTILYVGGELEELRESFGTVTPIGRSDARLGYEGATRDVTIWRCEQPVRPWSQLWLDLRTM</sequence>
<dbReference type="PANTHER" id="PTHR33908:SF11">
    <property type="entry name" value="MEMBRANE PROTEIN"/>
    <property type="match status" value="1"/>
</dbReference>
<keyword evidence="11" id="KW-1185">Reference proteome</keyword>
<evidence type="ECO:0000256" key="3">
    <source>
        <dbReference type="ARBA" id="ARBA00022676"/>
    </source>
</evidence>
<evidence type="ECO:0000313" key="11">
    <source>
        <dbReference type="Proteomes" id="UP001621418"/>
    </source>
</evidence>
<comment type="subcellular location">
    <subcellularLocation>
        <location evidence="1">Cell membrane</location>
        <topology evidence="1">Multi-pass membrane protein</topology>
    </subcellularLocation>
</comment>
<dbReference type="InterPro" id="IPR038731">
    <property type="entry name" value="RgtA/B/C-like"/>
</dbReference>
<organism evidence="10 11">
    <name type="scientific">Nocardia salmonicida</name>
    <dbReference type="NCBI Taxonomy" id="53431"/>
    <lineage>
        <taxon>Bacteria</taxon>
        <taxon>Bacillati</taxon>
        <taxon>Actinomycetota</taxon>
        <taxon>Actinomycetes</taxon>
        <taxon>Mycobacteriales</taxon>
        <taxon>Nocardiaceae</taxon>
        <taxon>Nocardia</taxon>
    </lineage>
</organism>
<evidence type="ECO:0000256" key="2">
    <source>
        <dbReference type="ARBA" id="ARBA00022475"/>
    </source>
</evidence>
<feature type="transmembrane region" description="Helical" evidence="8">
    <location>
        <begin position="207"/>
        <end position="227"/>
    </location>
</feature>
<proteinExistence type="predicted"/>
<dbReference type="EMBL" id="CP109527">
    <property type="protein sequence ID" value="WTY34708.1"/>
    <property type="molecule type" value="Genomic_DNA"/>
</dbReference>
<dbReference type="PANTHER" id="PTHR33908">
    <property type="entry name" value="MANNOSYLTRANSFERASE YKCB-RELATED"/>
    <property type="match status" value="1"/>
</dbReference>
<keyword evidence="6 8" id="KW-1133">Transmembrane helix</keyword>
<gene>
    <name evidence="10" type="ORF">OG308_25825</name>
</gene>
<dbReference type="RefSeq" id="WP_405147090.1">
    <property type="nucleotide sequence ID" value="NZ_CP109527.1"/>
</dbReference>
<keyword evidence="4" id="KW-0808">Transferase</keyword>
<dbReference type="Pfam" id="PF13231">
    <property type="entry name" value="PMT_2"/>
    <property type="match status" value="1"/>
</dbReference>